<gene>
    <name evidence="1" type="ORF">ACFL27_22545</name>
</gene>
<proteinExistence type="predicted"/>
<accession>A0ABV6Z3F9</accession>
<keyword evidence="2" id="KW-1185">Reference proteome</keyword>
<comment type="caution">
    <text evidence="1">The sequence shown here is derived from an EMBL/GenBank/DDBJ whole genome shotgun (WGS) entry which is preliminary data.</text>
</comment>
<evidence type="ECO:0000313" key="1">
    <source>
        <dbReference type="EMBL" id="MFC1852986.1"/>
    </source>
</evidence>
<dbReference type="EMBL" id="JBHPBY010000400">
    <property type="protein sequence ID" value="MFC1852986.1"/>
    <property type="molecule type" value="Genomic_DNA"/>
</dbReference>
<sequence length="53" mass="6052">MANRARQKDRAAAFAVARCHSRSHRVRQGNSSVALCSIGTVRVLRNRFWKVKK</sequence>
<name>A0ABV6Z3F9_UNCC1</name>
<dbReference type="Proteomes" id="UP001594351">
    <property type="component" value="Unassembled WGS sequence"/>
</dbReference>
<reference evidence="1 2" key="1">
    <citation type="submission" date="2024-09" db="EMBL/GenBank/DDBJ databases">
        <title>Laminarin stimulates single cell rates of sulfate reduction while oxygen inhibits transcriptomic activity in coastal marine sediment.</title>
        <authorList>
            <person name="Lindsay M."/>
            <person name="Orcutt B."/>
            <person name="Emerson D."/>
            <person name="Stepanauskas R."/>
            <person name="D'Angelo T."/>
        </authorList>
    </citation>
    <scope>NUCLEOTIDE SEQUENCE [LARGE SCALE GENOMIC DNA]</scope>
    <source>
        <strain evidence="1">SAG AM-311-K15</strain>
    </source>
</reference>
<organism evidence="1 2">
    <name type="scientific">candidate division CSSED10-310 bacterium</name>
    <dbReference type="NCBI Taxonomy" id="2855610"/>
    <lineage>
        <taxon>Bacteria</taxon>
        <taxon>Bacteria division CSSED10-310</taxon>
    </lineage>
</organism>
<protein>
    <submittedName>
        <fullName evidence="1">Uncharacterized protein</fullName>
    </submittedName>
</protein>
<evidence type="ECO:0000313" key="2">
    <source>
        <dbReference type="Proteomes" id="UP001594351"/>
    </source>
</evidence>